<feature type="region of interest" description="Disordered" evidence="1">
    <location>
        <begin position="1"/>
        <end position="64"/>
    </location>
</feature>
<evidence type="ECO:0000313" key="3">
    <source>
        <dbReference type="Proteomes" id="UP000023152"/>
    </source>
</evidence>
<dbReference type="EMBL" id="ASPP01006683">
    <property type="protein sequence ID" value="ETO28427.1"/>
    <property type="molecule type" value="Genomic_DNA"/>
</dbReference>
<evidence type="ECO:0000313" key="2">
    <source>
        <dbReference type="EMBL" id="ETO28427.1"/>
    </source>
</evidence>
<proteinExistence type="predicted"/>
<dbReference type="AlphaFoldDB" id="X6NSZ9"/>
<feature type="compositionally biased region" description="Polar residues" evidence="1">
    <location>
        <begin position="35"/>
        <end position="45"/>
    </location>
</feature>
<accession>X6NSZ9</accession>
<evidence type="ECO:0000256" key="1">
    <source>
        <dbReference type="SAM" id="MobiDB-lite"/>
    </source>
</evidence>
<name>X6NSZ9_RETFI</name>
<protein>
    <submittedName>
        <fullName evidence="2">Uncharacterized protein</fullName>
    </submittedName>
</protein>
<organism evidence="2 3">
    <name type="scientific">Reticulomyxa filosa</name>
    <dbReference type="NCBI Taxonomy" id="46433"/>
    <lineage>
        <taxon>Eukaryota</taxon>
        <taxon>Sar</taxon>
        <taxon>Rhizaria</taxon>
        <taxon>Retaria</taxon>
        <taxon>Foraminifera</taxon>
        <taxon>Monothalamids</taxon>
        <taxon>Reticulomyxidae</taxon>
        <taxon>Reticulomyxa</taxon>
    </lineage>
</organism>
<comment type="caution">
    <text evidence="2">The sequence shown here is derived from an EMBL/GenBank/DDBJ whole genome shotgun (WGS) entry which is preliminary data.</text>
</comment>
<feature type="compositionally biased region" description="Basic and acidic residues" evidence="1">
    <location>
        <begin position="46"/>
        <end position="64"/>
    </location>
</feature>
<keyword evidence="3" id="KW-1185">Reference proteome</keyword>
<gene>
    <name evidence="2" type="ORF">RFI_08706</name>
</gene>
<sequence>MADLKESLLEKQMNGMEDENETQSFLGVASADRAGTNSLNNLVESSSRKESDMNRSSQLEKSDITYDPDIHTQSYMTITEEVKAHRVHREVMLVTTSIFMSYSSLVVLQKKLYDKVEANHANDSLTSYQKQLFEHGTSLVPLFRTSGRGEGKKNFDQIKTHYYKQRVLCEYIYIILVGNLLFRLLHNMLLGFLTPRNRVVLSLLCGYVVNKKKKGAEEKKEIKQEHNLANTKFLFVVNRTTSMFLLCFFISGWK</sequence>
<reference evidence="2 3" key="1">
    <citation type="journal article" date="2013" name="Curr. Biol.">
        <title>The Genome of the Foraminiferan Reticulomyxa filosa.</title>
        <authorList>
            <person name="Glockner G."/>
            <person name="Hulsmann N."/>
            <person name="Schleicher M."/>
            <person name="Noegel A.A."/>
            <person name="Eichinger L."/>
            <person name="Gallinger C."/>
            <person name="Pawlowski J."/>
            <person name="Sierra R."/>
            <person name="Euteneuer U."/>
            <person name="Pillet L."/>
            <person name="Moustafa A."/>
            <person name="Platzer M."/>
            <person name="Groth M."/>
            <person name="Szafranski K."/>
            <person name="Schliwa M."/>
        </authorList>
    </citation>
    <scope>NUCLEOTIDE SEQUENCE [LARGE SCALE GENOMIC DNA]</scope>
</reference>
<dbReference type="Proteomes" id="UP000023152">
    <property type="component" value="Unassembled WGS sequence"/>
</dbReference>